<dbReference type="Pfam" id="PF08534">
    <property type="entry name" value="Redoxin"/>
    <property type="match status" value="1"/>
</dbReference>
<keyword evidence="3" id="KW-1015">Disulfide bond</keyword>
<keyword evidence="4" id="KW-0676">Redox-active center</keyword>
<dbReference type="PROSITE" id="PS51352">
    <property type="entry name" value="THIOREDOXIN_2"/>
    <property type="match status" value="1"/>
</dbReference>
<dbReference type="SUPFAM" id="SSF52833">
    <property type="entry name" value="Thioredoxin-like"/>
    <property type="match status" value="1"/>
</dbReference>
<evidence type="ECO:0000256" key="4">
    <source>
        <dbReference type="ARBA" id="ARBA00023284"/>
    </source>
</evidence>
<dbReference type="CDD" id="cd02966">
    <property type="entry name" value="TlpA_like_family"/>
    <property type="match status" value="1"/>
</dbReference>
<sequence length="147" mass="16694">MWAKFSKGTEVMSSDYKYQDINGKMVSLDDLKGKYVYIDVWATWCGPCKAELPYLKELEKKFEGKNIHFVSISVDANKAAWVKMVQAEQLGGIQLHGGSKAQIMKDYMIKGIPRFILLDREGKVIEKEMTRPSNPDTEKTLNALEGI</sequence>
<dbReference type="EMBL" id="JACOOH010000001">
    <property type="protein sequence ID" value="MBC5620077.1"/>
    <property type="molecule type" value="Genomic_DNA"/>
</dbReference>
<comment type="caution">
    <text evidence="6">The sequence shown here is derived from an EMBL/GenBank/DDBJ whole genome shotgun (WGS) entry which is preliminary data.</text>
</comment>
<evidence type="ECO:0000259" key="5">
    <source>
        <dbReference type="PROSITE" id="PS51352"/>
    </source>
</evidence>
<proteinExistence type="predicted"/>
<dbReference type="PANTHER" id="PTHR42852:SF6">
    <property type="entry name" value="THIOL:DISULFIDE INTERCHANGE PROTEIN DSBE"/>
    <property type="match status" value="1"/>
</dbReference>
<dbReference type="InterPro" id="IPR050553">
    <property type="entry name" value="Thioredoxin_ResA/DsbE_sf"/>
</dbReference>
<feature type="domain" description="Thioredoxin" evidence="5">
    <location>
        <begin position="5"/>
        <end position="147"/>
    </location>
</feature>
<keyword evidence="2" id="KW-0201">Cytochrome c-type biogenesis</keyword>
<reference evidence="6 7" key="1">
    <citation type="submission" date="2020-08" db="EMBL/GenBank/DDBJ databases">
        <title>Genome public.</title>
        <authorList>
            <person name="Liu C."/>
            <person name="Sun Q."/>
        </authorList>
    </citation>
    <scope>NUCLEOTIDE SEQUENCE [LARGE SCALE GENOMIC DNA]</scope>
    <source>
        <strain evidence="6 7">NSJ-56</strain>
    </source>
</reference>
<keyword evidence="7" id="KW-1185">Reference proteome</keyword>
<organism evidence="6 7">
    <name type="scientific">Butyricimonas hominis</name>
    <dbReference type="NCBI Taxonomy" id="2763032"/>
    <lineage>
        <taxon>Bacteria</taxon>
        <taxon>Pseudomonadati</taxon>
        <taxon>Bacteroidota</taxon>
        <taxon>Bacteroidia</taxon>
        <taxon>Bacteroidales</taxon>
        <taxon>Odoribacteraceae</taxon>
        <taxon>Butyricimonas</taxon>
    </lineage>
</organism>
<dbReference type="Proteomes" id="UP000646484">
    <property type="component" value="Unassembled WGS sequence"/>
</dbReference>
<name>A0ABR7CWR6_9BACT</name>
<dbReference type="InterPro" id="IPR036249">
    <property type="entry name" value="Thioredoxin-like_sf"/>
</dbReference>
<gene>
    <name evidence="6" type="ORF">H8S64_03080</name>
</gene>
<evidence type="ECO:0000313" key="7">
    <source>
        <dbReference type="Proteomes" id="UP000646484"/>
    </source>
</evidence>
<accession>A0ABR7CWR6</accession>
<comment type="subcellular location">
    <subcellularLocation>
        <location evidence="1">Cell envelope</location>
    </subcellularLocation>
</comment>
<dbReference type="PANTHER" id="PTHR42852">
    <property type="entry name" value="THIOL:DISULFIDE INTERCHANGE PROTEIN DSBE"/>
    <property type="match status" value="1"/>
</dbReference>
<evidence type="ECO:0000256" key="3">
    <source>
        <dbReference type="ARBA" id="ARBA00023157"/>
    </source>
</evidence>
<protein>
    <submittedName>
        <fullName evidence="6">TlpA family protein disulfide reductase</fullName>
    </submittedName>
</protein>
<evidence type="ECO:0000256" key="2">
    <source>
        <dbReference type="ARBA" id="ARBA00022748"/>
    </source>
</evidence>
<dbReference type="InterPro" id="IPR013766">
    <property type="entry name" value="Thioredoxin_domain"/>
</dbReference>
<dbReference type="Gene3D" id="3.40.30.10">
    <property type="entry name" value="Glutaredoxin"/>
    <property type="match status" value="1"/>
</dbReference>
<dbReference type="InterPro" id="IPR013740">
    <property type="entry name" value="Redoxin"/>
</dbReference>
<evidence type="ECO:0000256" key="1">
    <source>
        <dbReference type="ARBA" id="ARBA00004196"/>
    </source>
</evidence>
<evidence type="ECO:0000313" key="6">
    <source>
        <dbReference type="EMBL" id="MBC5620077.1"/>
    </source>
</evidence>